<sequence>MSRPVGRPAPIRPRGAFDLVPRSQTSRAGSLYPSSNGAAASPAGYTLGGAASAAASRSEQQRENELKIEKHKEKEREKYLIKLQEKIKRHSHLNTAPGQSLNDLDAPSSSLLTVRELQHITYTEAAESHKMNESEVQEKLTQKKMAKLQEKIKRHPYLNTSPGQRLNQDVPLASLPAETLEPVDKDVYFLDREMREMRNRLQEKYNSSLKKHPQSS</sequence>
<organism evidence="2 3">
    <name type="scientific">Frankliniella occidentalis</name>
    <name type="common">Western flower thrips</name>
    <name type="synonym">Euthrips occidentalis</name>
    <dbReference type="NCBI Taxonomy" id="133901"/>
    <lineage>
        <taxon>Eukaryota</taxon>
        <taxon>Metazoa</taxon>
        <taxon>Ecdysozoa</taxon>
        <taxon>Arthropoda</taxon>
        <taxon>Hexapoda</taxon>
        <taxon>Insecta</taxon>
        <taxon>Pterygota</taxon>
        <taxon>Neoptera</taxon>
        <taxon>Paraneoptera</taxon>
        <taxon>Thysanoptera</taxon>
        <taxon>Terebrantia</taxon>
        <taxon>Thripoidea</taxon>
        <taxon>Thripidae</taxon>
        <taxon>Frankliniella</taxon>
    </lineage>
</organism>
<dbReference type="KEGG" id="foc:113205160"/>
<name>A0A6J1S604_FRAOC</name>
<accession>A0A6J1S604</accession>
<feature type="region of interest" description="Disordered" evidence="1">
    <location>
        <begin position="1"/>
        <end position="74"/>
    </location>
</feature>
<dbReference type="GeneID" id="113205160"/>
<reference evidence="3" key="1">
    <citation type="submission" date="2025-08" db="UniProtKB">
        <authorList>
            <consortium name="RefSeq"/>
        </authorList>
    </citation>
    <scope>IDENTIFICATION</scope>
    <source>
        <tissue evidence="3">Whole organism</tissue>
    </source>
</reference>
<evidence type="ECO:0000256" key="1">
    <source>
        <dbReference type="SAM" id="MobiDB-lite"/>
    </source>
</evidence>
<proteinExistence type="predicted"/>
<protein>
    <submittedName>
        <fullName evidence="3">Uncharacterized protein LOC113205160 isoform X1</fullName>
    </submittedName>
</protein>
<gene>
    <name evidence="3" type="primary">LOC113205160</name>
</gene>
<keyword evidence="2" id="KW-1185">Reference proteome</keyword>
<dbReference type="Proteomes" id="UP000504606">
    <property type="component" value="Unplaced"/>
</dbReference>
<dbReference type="RefSeq" id="XP_026276452.1">
    <property type="nucleotide sequence ID" value="XM_026420667.2"/>
</dbReference>
<dbReference type="AlphaFoldDB" id="A0A6J1S604"/>
<evidence type="ECO:0000313" key="3">
    <source>
        <dbReference type="RefSeq" id="XP_026276452.1"/>
    </source>
</evidence>
<feature type="compositionally biased region" description="Basic and acidic residues" evidence="1">
    <location>
        <begin position="59"/>
        <end position="74"/>
    </location>
</feature>
<feature type="compositionally biased region" description="Low complexity" evidence="1">
    <location>
        <begin position="33"/>
        <end position="58"/>
    </location>
</feature>
<evidence type="ECO:0000313" key="2">
    <source>
        <dbReference type="Proteomes" id="UP000504606"/>
    </source>
</evidence>